<comment type="caution">
    <text evidence="5">The sequence shown here is derived from an EMBL/GenBank/DDBJ whole genome shotgun (WGS) entry which is preliminary data.</text>
</comment>
<dbReference type="InterPro" id="IPR024301">
    <property type="entry name" value="Amidase_6"/>
</dbReference>
<protein>
    <recommendedName>
        <fullName evidence="3">Putative amidase domain-containing protein</fullName>
    </recommendedName>
</protein>
<sequence length="396" mass="42979">MRIAHHRYVVVAATAAAILALADIPAEAQTGPAAAALPSSVSADTTGLAGLAESYLQQRADMLTTSPPTAKAAIAHVRATRSMAAQTQDDLAALAEKGKRYKEVDGGYTRAQVDVKVDDTTVDGGTATLQLTEHTRLRLPFTPQEVEEGAPEFEELSLPHTVKFTQGSDSAWLLSSDKADTAGGPTPTTQVSDTDAEATTDDGGGAPDEDEGGKDDAADTTPLPDSGASDTVKPGVSAAYSYNKMVAYADRYWDHHNGAYRTYGNDCTNFISQAMLAGGWGPKGGALIQRTSNKYWFYGPTKWTTSYTWAGAENWYWFAKKHAKRTKILGNVWQLAKSDVLQADWTRNNNIDHSMIVTKKYRGTPYLTYHTGDTHNKSLSKLLSDHPRAWWYAHRT</sequence>
<reference evidence="5 6" key="1">
    <citation type="submission" date="2019-04" db="EMBL/GenBank/DDBJ databases">
        <title>Draft genome sequences of Streptomyces avermitilis ATCC 31267.</title>
        <authorList>
            <person name="Komaki H."/>
            <person name="Tamura T."/>
            <person name="Hosoyama A."/>
        </authorList>
    </citation>
    <scope>NUCLEOTIDE SEQUENCE [LARGE SCALE GENOMIC DNA]</scope>
    <source>
        <strain evidence="5 6">ATCC 31267</strain>
    </source>
</reference>
<evidence type="ECO:0000313" key="5">
    <source>
        <dbReference type="EMBL" id="GDY73288.1"/>
    </source>
</evidence>
<dbReference type="Pfam" id="PF12671">
    <property type="entry name" value="Amidase_6"/>
    <property type="match status" value="1"/>
</dbReference>
<name>A0A4D4MMH6_STRAX</name>
<dbReference type="GeneID" id="41543322"/>
<evidence type="ECO:0000313" key="4">
    <source>
        <dbReference type="EMBL" id="GDY66478.1"/>
    </source>
</evidence>
<dbReference type="AlphaFoldDB" id="A0A4D4MMH6"/>
<organism evidence="5 6">
    <name type="scientific">Streptomyces avermitilis</name>
    <dbReference type="NCBI Taxonomy" id="33903"/>
    <lineage>
        <taxon>Bacteria</taxon>
        <taxon>Bacillati</taxon>
        <taxon>Actinomycetota</taxon>
        <taxon>Actinomycetes</taxon>
        <taxon>Kitasatosporales</taxon>
        <taxon>Streptomycetaceae</taxon>
        <taxon>Streptomyces</taxon>
    </lineage>
</organism>
<evidence type="ECO:0000256" key="2">
    <source>
        <dbReference type="SAM" id="SignalP"/>
    </source>
</evidence>
<feature type="region of interest" description="Disordered" evidence="1">
    <location>
        <begin position="175"/>
        <end position="232"/>
    </location>
</feature>
<dbReference type="EMBL" id="BJHX01000001">
    <property type="protein sequence ID" value="GDY66478.1"/>
    <property type="molecule type" value="Genomic_DNA"/>
</dbReference>
<gene>
    <name evidence="4" type="ORF">SAV14893_058710</name>
    <name evidence="5" type="ORF">SAV31267_027730</name>
</gene>
<evidence type="ECO:0000259" key="3">
    <source>
        <dbReference type="Pfam" id="PF12671"/>
    </source>
</evidence>
<accession>A0A4D4MMH6</accession>
<dbReference type="RefSeq" id="WP_010987647.1">
    <property type="nucleotide sequence ID" value="NZ_BAABTN010000017.1"/>
</dbReference>
<feature type="signal peptide" evidence="2">
    <location>
        <begin position="1"/>
        <end position="28"/>
    </location>
</feature>
<dbReference type="STRING" id="33903.AQJ43_12810"/>
<dbReference type="Proteomes" id="UP000302139">
    <property type="component" value="Unassembled WGS sequence"/>
</dbReference>
<evidence type="ECO:0000313" key="6">
    <source>
        <dbReference type="Proteomes" id="UP000299211"/>
    </source>
</evidence>
<proteinExistence type="predicted"/>
<dbReference type="PANTHER" id="PTHR40032:SF1">
    <property type="entry name" value="EXPORTED PROTEIN"/>
    <property type="match status" value="1"/>
</dbReference>
<evidence type="ECO:0000313" key="7">
    <source>
        <dbReference type="Proteomes" id="UP000302139"/>
    </source>
</evidence>
<feature type="chain" id="PRO_5033827815" description="Putative amidase domain-containing protein" evidence="2">
    <location>
        <begin position="29"/>
        <end position="396"/>
    </location>
</feature>
<evidence type="ECO:0000256" key="1">
    <source>
        <dbReference type="SAM" id="MobiDB-lite"/>
    </source>
</evidence>
<dbReference type="PANTHER" id="PTHR40032">
    <property type="entry name" value="EXPORTED PROTEIN-RELATED"/>
    <property type="match status" value="1"/>
</dbReference>
<dbReference type="EMBL" id="BJHY01000001">
    <property type="protein sequence ID" value="GDY73288.1"/>
    <property type="molecule type" value="Genomic_DNA"/>
</dbReference>
<feature type="domain" description="Putative amidase" evidence="3">
    <location>
        <begin position="240"/>
        <end position="390"/>
    </location>
</feature>
<keyword evidence="2" id="KW-0732">Signal</keyword>
<dbReference type="Proteomes" id="UP000299211">
    <property type="component" value="Unassembled WGS sequence"/>
</dbReference>
<reference evidence="4 7" key="2">
    <citation type="submission" date="2019-04" db="EMBL/GenBank/DDBJ databases">
        <title>Draft genome sequences of Streptomyces avermitilis NBRC 14893.</title>
        <authorList>
            <person name="Komaki H."/>
            <person name="Tamura T."/>
            <person name="Hosoyama A."/>
        </authorList>
    </citation>
    <scope>NUCLEOTIDE SEQUENCE [LARGE SCALE GENOMIC DNA]</scope>
    <source>
        <strain evidence="4 7">NBRC 14893</strain>
    </source>
</reference>